<evidence type="ECO:0000256" key="1">
    <source>
        <dbReference type="ARBA" id="ARBA00008522"/>
    </source>
</evidence>
<gene>
    <name evidence="3" type="ORF">SAMN05421759_104211</name>
</gene>
<dbReference type="PANTHER" id="PTHR35146">
    <property type="entry name" value="UPF0178 PROTEIN YAII"/>
    <property type="match status" value="1"/>
</dbReference>
<dbReference type="AlphaFoldDB" id="A0A1N7MDC5"/>
<protein>
    <recommendedName>
        <fullName evidence="2">UPF0178 protein SAMN05421759_104211</fullName>
    </recommendedName>
</protein>
<evidence type="ECO:0000313" key="4">
    <source>
        <dbReference type="Proteomes" id="UP000186684"/>
    </source>
</evidence>
<organism evidence="3 4">
    <name type="scientific">Roseivivax lentus</name>
    <dbReference type="NCBI Taxonomy" id="633194"/>
    <lineage>
        <taxon>Bacteria</taxon>
        <taxon>Pseudomonadati</taxon>
        <taxon>Pseudomonadota</taxon>
        <taxon>Alphaproteobacteria</taxon>
        <taxon>Rhodobacterales</taxon>
        <taxon>Roseobacteraceae</taxon>
        <taxon>Roseivivax</taxon>
    </lineage>
</organism>
<dbReference type="STRING" id="633194.SAMN05421759_104211"/>
<keyword evidence="4" id="KW-1185">Reference proteome</keyword>
<name>A0A1N7MDC5_9RHOB</name>
<dbReference type="HAMAP" id="MF_00489">
    <property type="entry name" value="UPF0178"/>
    <property type="match status" value="1"/>
</dbReference>
<dbReference type="OrthoDB" id="9798918at2"/>
<proteinExistence type="inferred from homology"/>
<sequence>MSILYVDADACPVKEEAERVATRYKVPMKLVSNGGLRLSRNPLVEVVIVPDGPDIADMWIADRAGRGDVVVTGDIPLAARTVASGARTLSHNGEAFTAANIGPRLAQRDLMADLRAADPFRQGGGRAFSKADRARFLDALEREVRAALREGTP</sequence>
<dbReference type="Pfam" id="PF02639">
    <property type="entry name" value="DUF188"/>
    <property type="match status" value="1"/>
</dbReference>
<dbReference type="EMBL" id="FTOQ01000004">
    <property type="protein sequence ID" value="SIS84028.1"/>
    <property type="molecule type" value="Genomic_DNA"/>
</dbReference>
<evidence type="ECO:0000313" key="3">
    <source>
        <dbReference type="EMBL" id="SIS84028.1"/>
    </source>
</evidence>
<dbReference type="InterPro" id="IPR003791">
    <property type="entry name" value="UPF0178"/>
</dbReference>
<reference evidence="4" key="1">
    <citation type="submission" date="2017-01" db="EMBL/GenBank/DDBJ databases">
        <authorList>
            <person name="Varghese N."/>
            <person name="Submissions S."/>
        </authorList>
    </citation>
    <scope>NUCLEOTIDE SEQUENCE [LARGE SCALE GENOMIC DNA]</scope>
    <source>
        <strain evidence="4">DSM 29430</strain>
    </source>
</reference>
<dbReference type="Proteomes" id="UP000186684">
    <property type="component" value="Unassembled WGS sequence"/>
</dbReference>
<dbReference type="RefSeq" id="WP_076447624.1">
    <property type="nucleotide sequence ID" value="NZ_FTOQ01000004.1"/>
</dbReference>
<accession>A0A1N7MDC5</accession>
<comment type="similarity">
    <text evidence="1 2">Belongs to the UPF0178 family.</text>
</comment>
<dbReference type="NCBIfam" id="NF001095">
    <property type="entry name" value="PRK00124.1"/>
    <property type="match status" value="1"/>
</dbReference>
<evidence type="ECO:0000256" key="2">
    <source>
        <dbReference type="HAMAP-Rule" id="MF_00489"/>
    </source>
</evidence>
<dbReference type="PANTHER" id="PTHR35146:SF1">
    <property type="entry name" value="UPF0178 PROTEIN YAII"/>
    <property type="match status" value="1"/>
</dbReference>